<dbReference type="PANTHER" id="PTHR30615">
    <property type="entry name" value="UNCHARACTERIZED PROTEIN YJBQ-RELATED"/>
    <property type="match status" value="1"/>
</dbReference>
<dbReference type="NCBIfam" id="TIGR00149">
    <property type="entry name" value="TIGR00149_YjbQ"/>
    <property type="match status" value="1"/>
</dbReference>
<dbReference type="InterPro" id="IPR035917">
    <property type="entry name" value="YjbQ-like_sf"/>
</dbReference>
<evidence type="ECO:0000256" key="1">
    <source>
        <dbReference type="ARBA" id="ARBA00005534"/>
    </source>
</evidence>
<comment type="similarity">
    <text evidence="1">Belongs to the UPF0047 family.</text>
</comment>
<name>A0A382KSM5_9ZZZZ</name>
<evidence type="ECO:0000313" key="2">
    <source>
        <dbReference type="EMBL" id="SVC27336.1"/>
    </source>
</evidence>
<dbReference type="AlphaFoldDB" id="A0A382KSM5"/>
<dbReference type="EMBL" id="UINC01082508">
    <property type="protein sequence ID" value="SVC27336.1"/>
    <property type="molecule type" value="Genomic_DNA"/>
</dbReference>
<dbReference type="Gene3D" id="2.60.120.460">
    <property type="entry name" value="YjbQ-like"/>
    <property type="match status" value="1"/>
</dbReference>
<accession>A0A382KSM5</accession>
<dbReference type="PIRSF" id="PIRSF004681">
    <property type="entry name" value="UCP004681"/>
    <property type="match status" value="1"/>
</dbReference>
<dbReference type="PANTHER" id="PTHR30615:SF8">
    <property type="entry name" value="UPF0047 PROTEIN C4A8.02C"/>
    <property type="match status" value="1"/>
</dbReference>
<protein>
    <recommendedName>
        <fullName evidence="3">Secondary thiamine-phosphate synthase enzyme</fullName>
    </recommendedName>
</protein>
<organism evidence="2">
    <name type="scientific">marine metagenome</name>
    <dbReference type="NCBI Taxonomy" id="408172"/>
    <lineage>
        <taxon>unclassified sequences</taxon>
        <taxon>metagenomes</taxon>
        <taxon>ecological metagenomes</taxon>
    </lineage>
</organism>
<dbReference type="Pfam" id="PF01894">
    <property type="entry name" value="YjbQ"/>
    <property type="match status" value="1"/>
</dbReference>
<reference evidence="2" key="1">
    <citation type="submission" date="2018-05" db="EMBL/GenBank/DDBJ databases">
        <authorList>
            <person name="Lanie J.A."/>
            <person name="Ng W.-L."/>
            <person name="Kazmierczak K.M."/>
            <person name="Andrzejewski T.M."/>
            <person name="Davidsen T.M."/>
            <person name="Wayne K.J."/>
            <person name="Tettelin H."/>
            <person name="Glass J.I."/>
            <person name="Rusch D."/>
            <person name="Podicherti R."/>
            <person name="Tsui H.-C.T."/>
            <person name="Winkler M.E."/>
        </authorList>
    </citation>
    <scope>NUCLEOTIDE SEQUENCE</scope>
</reference>
<sequence>MIRQQVKPNGELASMQKLESAIGIANFHLNLESTKSPEFIDITNQVVDSVNETGFTMGNVLVYSKHTTAAIKINEMEPLLLEDMERTLEHIASRNADYRHNDFTIRTVNMNEDECPNGHAHCQHLALGTSETIPIIDGKLQMGIYQRVFFIELDHPRQREVLIQVIGY</sequence>
<gene>
    <name evidence="2" type="ORF">METZ01_LOCUS280190</name>
</gene>
<dbReference type="InterPro" id="IPR001602">
    <property type="entry name" value="UPF0047_YjbQ-like"/>
</dbReference>
<evidence type="ECO:0008006" key="3">
    <source>
        <dbReference type="Google" id="ProtNLM"/>
    </source>
</evidence>
<dbReference type="SUPFAM" id="SSF111038">
    <property type="entry name" value="YjbQ-like"/>
    <property type="match status" value="1"/>
</dbReference>
<proteinExistence type="inferred from homology"/>